<protein>
    <recommendedName>
        <fullName evidence="2">DUF7918 domain-containing protein</fullName>
    </recommendedName>
</protein>
<feature type="region of interest" description="Disordered" evidence="1">
    <location>
        <begin position="240"/>
        <end position="260"/>
    </location>
</feature>
<evidence type="ECO:0000259" key="2">
    <source>
        <dbReference type="Pfam" id="PF25534"/>
    </source>
</evidence>
<dbReference type="InterPro" id="IPR057678">
    <property type="entry name" value="DUF7918"/>
</dbReference>
<evidence type="ECO:0000313" key="3">
    <source>
        <dbReference type="EMBL" id="KNZ62763.1"/>
    </source>
</evidence>
<feature type="region of interest" description="Disordered" evidence="1">
    <location>
        <begin position="293"/>
        <end position="323"/>
    </location>
</feature>
<sequence>MPTNIASGSTCTLHLVQPEAHPIPATEFRPQTVINPTTGAIQELVTIESQSASPFQITLHVPPNAYALLSNPISKNSPHPALPQNCQPPSSTSKSQAAASIPSLQSAPPSHLNSTQSEDYIYEIILDGLHVGEGQMPKSQSSRTILISCITSEDYSNVRQLQFAPVELVDPDDHVDATDPADRICDDENIIKALGTIRIDITRCQLMLRNRTIINHNEAAFRTTNQMKFSERSKKACLSTTAGLAPSTPSPGPPPSAESYDTSMDPNPFLQFIFTYKPRSILEFENIIPQTIQPVESPLPPENTSQANNDDGASVAKRKATSKDKAATNLYNALAIILDITGSETEAEEKKVKKLKSKRVKGEHKKSESTADNKPASPLTTKKEQKPSLKKRPMFMDLTGDDD</sequence>
<feature type="compositionally biased region" description="Polar residues" evidence="1">
    <location>
        <begin position="302"/>
        <end position="311"/>
    </location>
</feature>
<dbReference type="STRING" id="27349.A0A0L6VPX2"/>
<proteinExistence type="predicted"/>
<feature type="compositionally biased region" description="Basic residues" evidence="1">
    <location>
        <begin position="352"/>
        <end position="364"/>
    </location>
</feature>
<dbReference type="PANTHER" id="PTHR36223">
    <property type="entry name" value="BETA-LACTAMASE-TYPE TRANSPEPTIDASE FOLD DOMAIN CONTAINING PROTEIN"/>
    <property type="match status" value="1"/>
</dbReference>
<evidence type="ECO:0000313" key="4">
    <source>
        <dbReference type="Proteomes" id="UP000037035"/>
    </source>
</evidence>
<feature type="region of interest" description="Disordered" evidence="1">
    <location>
        <begin position="77"/>
        <end position="113"/>
    </location>
</feature>
<accession>A0A0L6VPX2</accession>
<dbReference type="PANTHER" id="PTHR36223:SF5">
    <property type="entry name" value="BETA-LACTAMASE-TYPE TRANSPEPTIDASE FOLD DOMAIN CONTAINING PROTEIN"/>
    <property type="match status" value="1"/>
</dbReference>
<feature type="region of interest" description="Disordered" evidence="1">
    <location>
        <begin position="346"/>
        <end position="403"/>
    </location>
</feature>
<feature type="domain" description="DUF7918" evidence="2">
    <location>
        <begin position="117"/>
        <end position="291"/>
    </location>
</feature>
<feature type="compositionally biased region" description="Polar residues" evidence="1">
    <location>
        <begin position="84"/>
        <end position="113"/>
    </location>
</feature>
<comment type="caution">
    <text evidence="3">The sequence shown here is derived from an EMBL/GenBank/DDBJ whole genome shotgun (WGS) entry which is preliminary data.</text>
</comment>
<dbReference type="OrthoDB" id="3364132at2759"/>
<name>A0A0L6VPX2_9BASI</name>
<organism evidence="3 4">
    <name type="scientific">Puccinia sorghi</name>
    <dbReference type="NCBI Taxonomy" id="27349"/>
    <lineage>
        <taxon>Eukaryota</taxon>
        <taxon>Fungi</taxon>
        <taxon>Dikarya</taxon>
        <taxon>Basidiomycota</taxon>
        <taxon>Pucciniomycotina</taxon>
        <taxon>Pucciniomycetes</taxon>
        <taxon>Pucciniales</taxon>
        <taxon>Pucciniaceae</taxon>
        <taxon>Puccinia</taxon>
    </lineage>
</organism>
<dbReference type="VEuPathDB" id="FungiDB:VP01_1225g9"/>
<reference evidence="3 4" key="1">
    <citation type="submission" date="2015-08" db="EMBL/GenBank/DDBJ databases">
        <title>Next Generation Sequencing and Analysis of the Genome of Puccinia sorghi L Schw, the Causal Agent of Maize Common Rust.</title>
        <authorList>
            <person name="Rochi L."/>
            <person name="Burguener G."/>
            <person name="Darino M."/>
            <person name="Turjanski A."/>
            <person name="Kreff E."/>
            <person name="Dieguez M.J."/>
            <person name="Sacco F."/>
        </authorList>
    </citation>
    <scope>NUCLEOTIDE SEQUENCE [LARGE SCALE GENOMIC DNA]</scope>
    <source>
        <strain evidence="3 4">RO10H11247</strain>
    </source>
</reference>
<dbReference type="Pfam" id="PF25534">
    <property type="entry name" value="DUF7918"/>
    <property type="match status" value="1"/>
</dbReference>
<keyword evidence="4" id="KW-1185">Reference proteome</keyword>
<dbReference type="Proteomes" id="UP000037035">
    <property type="component" value="Unassembled WGS sequence"/>
</dbReference>
<dbReference type="AlphaFoldDB" id="A0A0L6VPX2"/>
<gene>
    <name evidence="3" type="ORF">VP01_1225g9</name>
</gene>
<evidence type="ECO:0000256" key="1">
    <source>
        <dbReference type="SAM" id="MobiDB-lite"/>
    </source>
</evidence>
<dbReference type="EMBL" id="LAVV01002510">
    <property type="protein sequence ID" value="KNZ62763.1"/>
    <property type="molecule type" value="Genomic_DNA"/>
</dbReference>